<evidence type="ECO:0000256" key="9">
    <source>
        <dbReference type="ARBA" id="ARBA00023049"/>
    </source>
</evidence>
<evidence type="ECO:0000256" key="11">
    <source>
        <dbReference type="ARBA" id="ARBA00023157"/>
    </source>
</evidence>
<evidence type="ECO:0000256" key="2">
    <source>
        <dbReference type="ARBA" id="ARBA00010279"/>
    </source>
</evidence>
<evidence type="ECO:0000256" key="5">
    <source>
        <dbReference type="ARBA" id="ARBA00022723"/>
    </source>
</evidence>
<dbReference type="GO" id="GO:0005576">
    <property type="term" value="C:extracellular region"/>
    <property type="evidence" value="ECO:0007669"/>
    <property type="project" value="UniProtKB-SubCell"/>
</dbReference>
<feature type="compositionally biased region" description="Polar residues" evidence="15">
    <location>
        <begin position="374"/>
        <end position="400"/>
    </location>
</feature>
<feature type="signal peptide" evidence="16">
    <location>
        <begin position="1"/>
        <end position="15"/>
    </location>
</feature>
<keyword evidence="14" id="KW-0964">Secreted</keyword>
<proteinExistence type="inferred from homology"/>
<feature type="chain" id="PRO_5024914158" description="Neutral protease 2" evidence="16">
    <location>
        <begin position="16"/>
        <end position="491"/>
    </location>
</feature>
<dbReference type="Pfam" id="PF02102">
    <property type="entry name" value="Peptidase_M35"/>
    <property type="match status" value="1"/>
</dbReference>
<dbReference type="EC" id="3.4.24.39" evidence="14"/>
<dbReference type="PANTHER" id="PTHR37016">
    <property type="match status" value="1"/>
</dbReference>
<evidence type="ECO:0000256" key="12">
    <source>
        <dbReference type="PIRSR" id="PIRSR601384-1"/>
    </source>
</evidence>
<organism evidence="17 18">
    <name type="scientific">Aspergillus novoparasiticus</name>
    <dbReference type="NCBI Taxonomy" id="986946"/>
    <lineage>
        <taxon>Eukaryota</taxon>
        <taxon>Fungi</taxon>
        <taxon>Dikarya</taxon>
        <taxon>Ascomycota</taxon>
        <taxon>Pezizomycotina</taxon>
        <taxon>Eurotiomycetes</taxon>
        <taxon>Eurotiomycetidae</taxon>
        <taxon>Eurotiales</taxon>
        <taxon>Aspergillaceae</taxon>
        <taxon>Aspergillus</taxon>
        <taxon>Aspergillus subgen. Circumdati</taxon>
    </lineage>
</organism>
<dbReference type="GO" id="GO:0046872">
    <property type="term" value="F:metal ion binding"/>
    <property type="evidence" value="ECO:0007669"/>
    <property type="project" value="UniProtKB-KW"/>
</dbReference>
<keyword evidence="4 14" id="KW-0165">Cleavage on pair of basic residues</keyword>
<comment type="similarity">
    <text evidence="2 14">Belongs to the peptidase M35 family.</text>
</comment>
<evidence type="ECO:0000256" key="6">
    <source>
        <dbReference type="ARBA" id="ARBA00022729"/>
    </source>
</evidence>
<dbReference type="Gene3D" id="3.40.390.10">
    <property type="entry name" value="Collagenase (Catalytic Domain)"/>
    <property type="match status" value="1"/>
</dbReference>
<evidence type="ECO:0000256" key="16">
    <source>
        <dbReference type="SAM" id="SignalP"/>
    </source>
</evidence>
<keyword evidence="6 16" id="KW-0732">Signal</keyword>
<dbReference type="InterPro" id="IPR050414">
    <property type="entry name" value="Fungal_M35_metalloproteases"/>
</dbReference>
<evidence type="ECO:0000256" key="1">
    <source>
        <dbReference type="ARBA" id="ARBA00001187"/>
    </source>
</evidence>
<dbReference type="PANTHER" id="PTHR37016:SF3">
    <property type="entry name" value="NEUTRAL PROTEASE 2-RELATED"/>
    <property type="match status" value="1"/>
</dbReference>
<feature type="binding site" evidence="13">
    <location>
        <position position="304"/>
    </location>
    <ligand>
        <name>Zn(2+)</name>
        <dbReference type="ChEBI" id="CHEBI:29105"/>
        <note>catalytic</note>
    </ligand>
</feature>
<keyword evidence="8 13" id="KW-0862">Zinc</keyword>
<dbReference type="EMBL" id="ML733615">
    <property type="protein sequence ID" value="KAB8213429.1"/>
    <property type="molecule type" value="Genomic_DNA"/>
</dbReference>
<gene>
    <name evidence="17" type="ORF">BDV33DRAFT_210212</name>
</gene>
<dbReference type="CDD" id="cd11008">
    <property type="entry name" value="M35_deuterolysin_like"/>
    <property type="match status" value="1"/>
</dbReference>
<evidence type="ECO:0000256" key="7">
    <source>
        <dbReference type="ARBA" id="ARBA00022801"/>
    </source>
</evidence>
<reference evidence="17 18" key="1">
    <citation type="submission" date="2019-04" db="EMBL/GenBank/DDBJ databases">
        <title>Fungal friends and foes A comparative genomics study of 23 Aspergillus species from section Flavi.</title>
        <authorList>
            <consortium name="DOE Joint Genome Institute"/>
            <person name="Kjaerbolling I."/>
            <person name="Vesth T.C."/>
            <person name="Frisvad J.C."/>
            <person name="Nybo J.L."/>
            <person name="Theobald S."/>
            <person name="Kildgaard S."/>
            <person name="Petersen T.I."/>
            <person name="Kuo A."/>
            <person name="Sato A."/>
            <person name="Lyhne E.K."/>
            <person name="Kogle M.E."/>
            <person name="Wiebenga A."/>
            <person name="Kun R.S."/>
            <person name="Lubbers R.J."/>
            <person name="Makela M.R."/>
            <person name="Barry K."/>
            <person name="Chovatia M."/>
            <person name="Clum A."/>
            <person name="Daum C."/>
            <person name="Haridas S."/>
            <person name="He G."/>
            <person name="LaButti K."/>
            <person name="Lipzen A."/>
            <person name="Mondo S."/>
            <person name="Pangilinan J."/>
            <person name="Riley R."/>
            <person name="Salamov A."/>
            <person name="Simmons B.A."/>
            <person name="Magnuson J.K."/>
            <person name="Henrissat B."/>
            <person name="Mortensen U.H."/>
            <person name="Larsen T.O."/>
            <person name="De vries R.P."/>
            <person name="Grigoriev I.V."/>
            <person name="Machida M."/>
            <person name="Baker S.E."/>
            <person name="Andersen M.R."/>
        </authorList>
    </citation>
    <scope>NUCLEOTIDE SEQUENCE [LARGE SCALE GENOMIC DNA]</scope>
    <source>
        <strain evidence="17 18">CBS 126849</strain>
    </source>
</reference>
<dbReference type="PRINTS" id="PR00768">
    <property type="entry name" value="DEUTEROLYSIN"/>
</dbReference>
<keyword evidence="9 14" id="KW-0482">Metalloprotease</keyword>
<dbReference type="Proteomes" id="UP000326799">
    <property type="component" value="Unassembled WGS sequence"/>
</dbReference>
<evidence type="ECO:0000256" key="4">
    <source>
        <dbReference type="ARBA" id="ARBA00022685"/>
    </source>
</evidence>
<evidence type="ECO:0000256" key="15">
    <source>
        <dbReference type="SAM" id="MobiDB-lite"/>
    </source>
</evidence>
<evidence type="ECO:0000256" key="8">
    <source>
        <dbReference type="ARBA" id="ARBA00022833"/>
    </source>
</evidence>
<evidence type="ECO:0000313" key="17">
    <source>
        <dbReference type="EMBL" id="KAB8213429.1"/>
    </source>
</evidence>
<dbReference type="GO" id="GO:0004222">
    <property type="term" value="F:metalloendopeptidase activity"/>
    <property type="evidence" value="ECO:0007669"/>
    <property type="project" value="InterPro"/>
</dbReference>
<name>A0A5N6E7U9_9EURO</name>
<keyword evidence="10" id="KW-0865">Zymogen</keyword>
<keyword evidence="3 14" id="KW-0645">Protease</keyword>
<feature type="compositionally biased region" description="Polar residues" evidence="15">
    <location>
        <begin position="422"/>
        <end position="442"/>
    </location>
</feature>
<evidence type="ECO:0000313" key="18">
    <source>
        <dbReference type="Proteomes" id="UP000326799"/>
    </source>
</evidence>
<evidence type="ECO:0000256" key="13">
    <source>
        <dbReference type="PIRSR" id="PIRSR601384-2"/>
    </source>
</evidence>
<keyword evidence="18" id="KW-1185">Reference proteome</keyword>
<feature type="active site" evidence="12">
    <location>
        <position position="305"/>
    </location>
</feature>
<feature type="binding site" evidence="13">
    <location>
        <position position="308"/>
    </location>
    <ligand>
        <name>Zn(2+)</name>
        <dbReference type="ChEBI" id="CHEBI:29105"/>
        <note>catalytic</note>
    </ligand>
</feature>
<dbReference type="Gene3D" id="2.60.40.2970">
    <property type="match status" value="1"/>
</dbReference>
<comment type="catalytic activity">
    <reaction evidence="1 14">
        <text>Preferential cleavage of bonds with hydrophobic residues in P1'. Also 3-Asn-|-Gln-4 and 8-Gly-|-Ser-9 bonds in insulin B chain.</text>
        <dbReference type="EC" id="3.4.24.39"/>
    </reaction>
</comment>
<keyword evidence="11" id="KW-1015">Disulfide bond</keyword>
<evidence type="ECO:0000256" key="10">
    <source>
        <dbReference type="ARBA" id="ARBA00023145"/>
    </source>
</evidence>
<feature type="binding site" evidence="13">
    <location>
        <position position="319"/>
    </location>
    <ligand>
        <name>Zn(2+)</name>
        <dbReference type="ChEBI" id="CHEBI:29105"/>
        <note>catalytic</note>
    </ligand>
</feature>
<dbReference type="InterPro" id="IPR024079">
    <property type="entry name" value="MetalloPept_cat_dom_sf"/>
</dbReference>
<evidence type="ECO:0000256" key="3">
    <source>
        <dbReference type="ARBA" id="ARBA00022670"/>
    </source>
</evidence>
<keyword evidence="7 14" id="KW-0378">Hydrolase</keyword>
<feature type="region of interest" description="Disordered" evidence="15">
    <location>
        <begin position="361"/>
        <end position="442"/>
    </location>
</feature>
<dbReference type="SUPFAM" id="SSF55486">
    <property type="entry name" value="Metalloproteases ('zincins'), catalytic domain"/>
    <property type="match status" value="1"/>
</dbReference>
<comment type="function">
    <text evidence="14">Secreted metalloproteinase that allows assimilation of proteinaceous substrates. Shows high activities on basic nuclear substrates such as histone and protamine.</text>
</comment>
<protein>
    <recommendedName>
        <fullName evidence="14">Neutral protease 2</fullName>
        <ecNumber evidence="14">3.4.24.39</ecNumber>
    </recommendedName>
    <alternativeName>
        <fullName evidence="14">Deuterolysin</fullName>
    </alternativeName>
</protein>
<keyword evidence="5 13" id="KW-0479">Metal-binding</keyword>
<dbReference type="InterPro" id="IPR001384">
    <property type="entry name" value="Peptidase_M35"/>
</dbReference>
<dbReference type="AlphaFoldDB" id="A0A5N6E7U9"/>
<comment type="cofactor">
    <cofactor evidence="13 14">
        <name>Zn(2+)</name>
        <dbReference type="ChEBI" id="CHEBI:29105"/>
    </cofactor>
    <text evidence="13 14">Binds 1 zinc ion per subunit.</text>
</comment>
<comment type="subcellular location">
    <subcellularLocation>
        <location evidence="14">Secreted</location>
    </subcellularLocation>
</comment>
<evidence type="ECO:0000256" key="14">
    <source>
        <dbReference type="RuleBase" id="RU361126"/>
    </source>
</evidence>
<dbReference type="GO" id="GO:0006508">
    <property type="term" value="P:proteolysis"/>
    <property type="evidence" value="ECO:0007669"/>
    <property type="project" value="UniProtKB-KW"/>
</dbReference>
<accession>A0A5N6E7U9</accession>
<sequence length="491" mass="53014">MLWTIPFWLFKLVIAVSEKPNSLSSHFAISSYNGQQHDIVNVKLYTLGNSTIKAQITNIGNEHLHLVKSGSILDENRPTYKVNVEGKRSARFTGVRVDYIVSHLSTDAFVQLAPNQTIESVFDVARSHDLIPGERYSAVASGHLDYILSTVPNVFSSVAYTSNKVTIDAPPISNKAITSRATLTACGGQYSDAMRQALDRVAKMAIAAAQEAREGGERLKVYFGSDSPEVRKQVANRLDAIADEATSKGTVNYFCQDTKQECYGNIAALTFPYENRIINCPPYYDTPAVADQCHYLDQAGLSLHEFAHATSVYRPGAIDVAYGYDAVLKLNTQDALQNADSFAYYANSVFLNCAEDVEKAPVQPNGKPTGNGADRSSNTGQQQNAETGGTGSVSNGQQAQPAVPDSGVPDPNGGWGALTPGDYTSQFNPDGNGVQSTQAPSNINDIATVENPAYDQMRQDWNNGQYVSGVDGFDDNNNPIFGDNGSYNAAL</sequence>